<dbReference type="CDD" id="cd01948">
    <property type="entry name" value="EAL"/>
    <property type="match status" value="1"/>
</dbReference>
<feature type="transmembrane region" description="Helical" evidence="2">
    <location>
        <begin position="217"/>
        <end position="241"/>
    </location>
</feature>
<keyword evidence="2" id="KW-0812">Transmembrane</keyword>
<feature type="transmembrane region" description="Helical" evidence="2">
    <location>
        <begin position="262"/>
        <end position="282"/>
    </location>
</feature>
<evidence type="ECO:0000313" key="5">
    <source>
        <dbReference type="EMBL" id="MCT7659573.1"/>
    </source>
</evidence>
<evidence type="ECO:0000259" key="3">
    <source>
        <dbReference type="PROSITE" id="PS50883"/>
    </source>
</evidence>
<evidence type="ECO:0000256" key="2">
    <source>
        <dbReference type="SAM" id="Phobius"/>
    </source>
</evidence>
<keyword evidence="2" id="KW-0472">Membrane</keyword>
<dbReference type="InterPro" id="IPR000160">
    <property type="entry name" value="GGDEF_dom"/>
</dbReference>
<evidence type="ECO:0000313" key="6">
    <source>
        <dbReference type="Proteomes" id="UP001206639"/>
    </source>
</evidence>
<dbReference type="SMART" id="SM00052">
    <property type="entry name" value="EAL"/>
    <property type="match status" value="1"/>
</dbReference>
<dbReference type="InterPro" id="IPR001633">
    <property type="entry name" value="EAL_dom"/>
</dbReference>
<feature type="domain" description="EAL" evidence="3">
    <location>
        <begin position="498"/>
        <end position="751"/>
    </location>
</feature>
<keyword evidence="2" id="KW-1133">Transmembrane helix</keyword>
<feature type="transmembrane region" description="Helical" evidence="2">
    <location>
        <begin position="192"/>
        <end position="211"/>
    </location>
</feature>
<feature type="domain" description="GGDEF" evidence="4">
    <location>
        <begin position="351"/>
        <end position="486"/>
    </location>
</feature>
<dbReference type="SUPFAM" id="SSF55073">
    <property type="entry name" value="Nucleotide cyclase"/>
    <property type="match status" value="1"/>
</dbReference>
<comment type="caution">
    <text evidence="5">The sequence shown here is derived from an EMBL/GenBank/DDBJ whole genome shotgun (WGS) entry which is preliminary data.</text>
</comment>
<dbReference type="NCBIfam" id="TIGR00254">
    <property type="entry name" value="GGDEF"/>
    <property type="match status" value="1"/>
</dbReference>
<dbReference type="InterPro" id="IPR043128">
    <property type="entry name" value="Rev_trsase/Diguanyl_cyclase"/>
</dbReference>
<dbReference type="SUPFAM" id="SSF141868">
    <property type="entry name" value="EAL domain-like"/>
    <property type="match status" value="1"/>
</dbReference>
<protein>
    <submittedName>
        <fullName evidence="5">EAL domain-containing protein</fullName>
    </submittedName>
</protein>
<feature type="transmembrane region" description="Helical" evidence="2">
    <location>
        <begin position="129"/>
        <end position="153"/>
    </location>
</feature>
<dbReference type="Proteomes" id="UP001206639">
    <property type="component" value="Unassembled WGS sequence"/>
</dbReference>
<gene>
    <name evidence="5" type="ORF">N4S67_14175</name>
</gene>
<evidence type="ECO:0000259" key="4">
    <source>
        <dbReference type="PROSITE" id="PS50887"/>
    </source>
</evidence>
<organism evidence="5 6">
    <name type="scientific">Mycobacterium deserti</name>
    <dbReference type="NCBI Taxonomy" id="2978347"/>
    <lineage>
        <taxon>Bacteria</taxon>
        <taxon>Bacillati</taxon>
        <taxon>Actinomycetota</taxon>
        <taxon>Actinomycetes</taxon>
        <taxon>Mycobacteriales</taxon>
        <taxon>Mycobacteriaceae</taxon>
        <taxon>Mycobacterium</taxon>
    </lineage>
</organism>
<dbReference type="InterPro" id="IPR050706">
    <property type="entry name" value="Cyclic-di-GMP_PDE-like"/>
</dbReference>
<dbReference type="RefSeq" id="WP_260993607.1">
    <property type="nucleotide sequence ID" value="NZ_JAODWD010000003.1"/>
</dbReference>
<feature type="transmembrane region" description="Helical" evidence="2">
    <location>
        <begin position="159"/>
        <end position="185"/>
    </location>
</feature>
<dbReference type="EMBL" id="JAODWD010000003">
    <property type="protein sequence ID" value="MCT7659573.1"/>
    <property type="molecule type" value="Genomic_DNA"/>
</dbReference>
<accession>A0ABT2MBB8</accession>
<name>A0ABT2MBB8_9MYCO</name>
<dbReference type="PROSITE" id="PS50887">
    <property type="entry name" value="GGDEF"/>
    <property type="match status" value="1"/>
</dbReference>
<feature type="region of interest" description="Disordered" evidence="1">
    <location>
        <begin position="752"/>
        <end position="776"/>
    </location>
</feature>
<feature type="transmembrane region" description="Helical" evidence="2">
    <location>
        <begin position="64"/>
        <end position="86"/>
    </location>
</feature>
<dbReference type="PANTHER" id="PTHR33121">
    <property type="entry name" value="CYCLIC DI-GMP PHOSPHODIESTERASE PDEF"/>
    <property type="match status" value="1"/>
</dbReference>
<dbReference type="Pfam" id="PF00990">
    <property type="entry name" value="GGDEF"/>
    <property type="match status" value="1"/>
</dbReference>
<feature type="transmembrane region" description="Helical" evidence="2">
    <location>
        <begin position="98"/>
        <end position="117"/>
    </location>
</feature>
<dbReference type="Pfam" id="PF00563">
    <property type="entry name" value="EAL"/>
    <property type="match status" value="1"/>
</dbReference>
<keyword evidence="6" id="KW-1185">Reference proteome</keyword>
<dbReference type="Gene3D" id="3.20.20.450">
    <property type="entry name" value="EAL domain"/>
    <property type="match status" value="1"/>
</dbReference>
<dbReference type="InterPro" id="IPR035919">
    <property type="entry name" value="EAL_sf"/>
</dbReference>
<proteinExistence type="predicted"/>
<feature type="compositionally biased region" description="Low complexity" evidence="1">
    <location>
        <begin position="754"/>
        <end position="766"/>
    </location>
</feature>
<dbReference type="SMART" id="SM00267">
    <property type="entry name" value="GGDEF"/>
    <property type="match status" value="1"/>
</dbReference>
<dbReference type="PANTHER" id="PTHR33121:SF70">
    <property type="entry name" value="SIGNALING PROTEIN YKOW"/>
    <property type="match status" value="1"/>
</dbReference>
<dbReference type="PROSITE" id="PS50883">
    <property type="entry name" value="EAL"/>
    <property type="match status" value="1"/>
</dbReference>
<evidence type="ECO:0000256" key="1">
    <source>
        <dbReference type="SAM" id="MobiDB-lite"/>
    </source>
</evidence>
<reference evidence="6" key="1">
    <citation type="submission" date="2023-07" db="EMBL/GenBank/DDBJ databases">
        <authorList>
            <person name="Deng Y."/>
            <person name="Zhang Y.-Q."/>
        </authorList>
    </citation>
    <scope>NUCLEOTIDE SEQUENCE [LARGE SCALE GENOMIC DNA]</scope>
    <source>
        <strain evidence="6">CPCC 205710</strain>
    </source>
</reference>
<sequence>MVHVVWVAATATTAAVALVAWLIAEWGGPQTTEAAAMIGVLAFAVFAALSAVWAGWSSRGRQRLAWMCLAAGLGGWAFGEALWAYYRLVLHADPFPSIADVGYLLYPVGACAALLLFPLGHSVHSRTRLLLDGLIVVGALFVVAWVTVLRFVFGSGSESAFAAVLYVTYPATDVIVVTVALLILVRAKRPALVLLTLGNIVTALADSAWVYSDARNVYIEGGLVDVGWIVGLLLIGVAALASGRGGVTAEEVLGPPKRVELWMPYLPVAIAAAVCAPFLLTMSGVPPLVVSWALLVSAVMVRQFLVVNQNQRLLAIVAEQALRDPLTGLANRLLFHDRLSHAMQLQKREGGAVAVLLLDLDDFKRVNDSLGHPAGDALLVQVALRIVSCVRPGDTVARLGGDEFAVLTEGGPAQSRRIAHRVVRAFEEPFVVDGHALVIQPSAGLALVPVDDDSVSIEDLLKRADTAMYSAKRSTSGGLQTFTPDMSHVAANKRDSQGGLLLEELRNAIDNVDLTLAYQPKFDLDNGDIVGVEALIRWPHPELGVLAPDQFLPLVHRHGLVQSVTDLVVSRALDAAVEWRANGVAVPIAVNISAPSLSDLDFPNRIVRALAERGLTSDALTVEITEDLLVDNIDRAQAVLERLRVRGIRVAIDDFGSGYSALSYLRDLPIDEVKLDRHFVSPILTDTRAAAIVRAVIDLAHVLGVTTVAEGVENGETAAKLQEFGCDVVQGYYCGPPIDAAAMLDLLRRRGQRSSDGSSAGWGDAGTSRSEIELMQ</sequence>
<feature type="transmembrane region" description="Helical" evidence="2">
    <location>
        <begin position="34"/>
        <end position="57"/>
    </location>
</feature>
<dbReference type="InterPro" id="IPR029787">
    <property type="entry name" value="Nucleotide_cyclase"/>
</dbReference>
<dbReference type="CDD" id="cd01949">
    <property type="entry name" value="GGDEF"/>
    <property type="match status" value="1"/>
</dbReference>
<dbReference type="Gene3D" id="3.30.70.270">
    <property type="match status" value="1"/>
</dbReference>